<evidence type="ECO:0000256" key="7">
    <source>
        <dbReference type="SAM" id="MobiDB-lite"/>
    </source>
</evidence>
<evidence type="ECO:0000256" key="3">
    <source>
        <dbReference type="ARBA" id="ARBA00023117"/>
    </source>
</evidence>
<evidence type="ECO:0000256" key="1">
    <source>
        <dbReference type="ARBA" id="ARBA00004123"/>
    </source>
</evidence>
<evidence type="ECO:0000259" key="8">
    <source>
        <dbReference type="PROSITE" id="PS50014"/>
    </source>
</evidence>
<feature type="compositionally biased region" description="Basic and acidic residues" evidence="7">
    <location>
        <begin position="18"/>
        <end position="27"/>
    </location>
</feature>
<keyword evidence="5" id="KW-0539">Nucleus</keyword>
<keyword evidence="2" id="KW-0805">Transcription regulation</keyword>
<protein>
    <recommendedName>
        <fullName evidence="8">Bromo domain-containing protein</fullName>
    </recommendedName>
</protein>
<evidence type="ECO:0000313" key="10">
    <source>
        <dbReference type="Proteomes" id="UP001642540"/>
    </source>
</evidence>
<accession>A0ABP1PP38</accession>
<dbReference type="InterPro" id="IPR001487">
    <property type="entry name" value="Bromodomain"/>
</dbReference>
<feature type="region of interest" description="Disordered" evidence="7">
    <location>
        <begin position="1"/>
        <end position="121"/>
    </location>
</feature>
<evidence type="ECO:0000256" key="4">
    <source>
        <dbReference type="ARBA" id="ARBA00023163"/>
    </source>
</evidence>
<dbReference type="Pfam" id="PF12024">
    <property type="entry name" value="DUF3512"/>
    <property type="match status" value="1"/>
</dbReference>
<feature type="compositionally biased region" description="Basic residues" evidence="7">
    <location>
        <begin position="89"/>
        <end position="116"/>
    </location>
</feature>
<comment type="subcellular location">
    <subcellularLocation>
        <location evidence="1">Nucleus</location>
    </subcellularLocation>
</comment>
<feature type="compositionally biased region" description="Low complexity" evidence="7">
    <location>
        <begin position="78"/>
        <end position="88"/>
    </location>
</feature>
<dbReference type="Gene3D" id="1.20.920.10">
    <property type="entry name" value="Bromodomain-like"/>
    <property type="match status" value="1"/>
</dbReference>
<reference evidence="9 10" key="1">
    <citation type="submission" date="2024-08" db="EMBL/GenBank/DDBJ databases">
        <authorList>
            <person name="Cucini C."/>
            <person name="Frati F."/>
        </authorList>
    </citation>
    <scope>NUCLEOTIDE SEQUENCE [LARGE SCALE GENOMIC DNA]</scope>
</reference>
<feature type="domain" description="Bromo" evidence="8">
    <location>
        <begin position="219"/>
        <end position="289"/>
    </location>
</feature>
<organism evidence="9 10">
    <name type="scientific">Orchesella dallaii</name>
    <dbReference type="NCBI Taxonomy" id="48710"/>
    <lineage>
        <taxon>Eukaryota</taxon>
        <taxon>Metazoa</taxon>
        <taxon>Ecdysozoa</taxon>
        <taxon>Arthropoda</taxon>
        <taxon>Hexapoda</taxon>
        <taxon>Collembola</taxon>
        <taxon>Entomobryomorpha</taxon>
        <taxon>Entomobryoidea</taxon>
        <taxon>Orchesellidae</taxon>
        <taxon>Orchesellinae</taxon>
        <taxon>Orchesella</taxon>
    </lineage>
</organism>
<dbReference type="SUPFAM" id="SSF47370">
    <property type="entry name" value="Bromodomain"/>
    <property type="match status" value="1"/>
</dbReference>
<dbReference type="Proteomes" id="UP001642540">
    <property type="component" value="Unassembled WGS sequence"/>
</dbReference>
<dbReference type="PANTHER" id="PTHR22881">
    <property type="entry name" value="BROMODOMAIN CONTAINING PROTEIN"/>
    <property type="match status" value="1"/>
</dbReference>
<keyword evidence="4" id="KW-0804">Transcription</keyword>
<dbReference type="PRINTS" id="PR00503">
    <property type="entry name" value="BROMODOMAIN"/>
</dbReference>
<dbReference type="InterPro" id="IPR036427">
    <property type="entry name" value="Bromodomain-like_sf"/>
</dbReference>
<name>A0ABP1PP38_9HEXA</name>
<dbReference type="InterPro" id="IPR021900">
    <property type="entry name" value="DUF3512"/>
</dbReference>
<dbReference type="EMBL" id="CAXLJM020000004">
    <property type="protein sequence ID" value="CAL8070209.1"/>
    <property type="molecule type" value="Genomic_DNA"/>
</dbReference>
<evidence type="ECO:0000256" key="6">
    <source>
        <dbReference type="PROSITE-ProRule" id="PRU00035"/>
    </source>
</evidence>
<keyword evidence="3 6" id="KW-0103">Bromodomain</keyword>
<dbReference type="SMART" id="SM00297">
    <property type="entry name" value="BROMO"/>
    <property type="match status" value="1"/>
</dbReference>
<evidence type="ECO:0000256" key="2">
    <source>
        <dbReference type="ARBA" id="ARBA00023015"/>
    </source>
</evidence>
<keyword evidence="10" id="KW-1185">Reference proteome</keyword>
<dbReference type="PROSITE" id="PS50014">
    <property type="entry name" value="BROMODOMAIN_2"/>
    <property type="match status" value="1"/>
</dbReference>
<feature type="region of interest" description="Disordered" evidence="7">
    <location>
        <begin position="768"/>
        <end position="791"/>
    </location>
</feature>
<dbReference type="PANTHER" id="PTHR22881:SF27">
    <property type="entry name" value="BROMODOMAIN CONTAINING 7_9"/>
    <property type="match status" value="1"/>
</dbReference>
<evidence type="ECO:0000256" key="5">
    <source>
        <dbReference type="ARBA" id="ARBA00023242"/>
    </source>
</evidence>
<feature type="compositionally biased region" description="Polar residues" evidence="7">
    <location>
        <begin position="32"/>
        <end position="42"/>
    </location>
</feature>
<dbReference type="CDD" id="cd05513">
    <property type="entry name" value="Bromo_brd7_like"/>
    <property type="match status" value="1"/>
</dbReference>
<dbReference type="Pfam" id="PF00439">
    <property type="entry name" value="Bromodomain"/>
    <property type="match status" value="1"/>
</dbReference>
<proteinExistence type="predicted"/>
<comment type="caution">
    <text evidence="9">The sequence shown here is derived from an EMBL/GenBank/DDBJ whole genome shotgun (WGS) entry which is preliminary data.</text>
</comment>
<evidence type="ECO:0000313" key="9">
    <source>
        <dbReference type="EMBL" id="CAL8070209.1"/>
    </source>
</evidence>
<sequence>MSQITETPKKHKKHKKDRDKARGDKSDGMGTPSYSGTPSSNRLKLILKVGGSSTPEHSDSPGPSSSLSVLNIYDEDSQQSTMSMSQMSHSKKSKKKDKKSKKEKKHKHRHKEKKKRDKEDIVDCSSMSMSMDIDSVESASSGILAATSKVLGEIGLGSPSSQSPFDIDIGNTLNINTTSTMASAVEREQIVEAKPVFKQKPGEKQPFQKLLDHLLRALQKKDPQLFFAWPVTDKIAPGYSTIIKEPMDFSTMKSKIDEGSYNTLPEFTVDFHLMCDNAMVYNGQETIYYKAAKKLLQSGMKILDPDRIRSLLPLIPSIRVLTEESLGFCLLPDQLQLDNADHSQSEEDNQENICLDPTKSIHYVPPHPNDPPDLSGAFSDDLTTEEVLHQARIAAREAAHRLTTKKPNSKMGFLRQRPDGSTSLAILTPCSGVQPGTQEQPVTLNVLAGKLTQGSTQVHGSKDEKKNIQRTVKPLYYGAFSSFAPSLDSTFSNLTSTESDMVRNTYGDETAIQYAESMIEFAKGCDYAMYMVDELLDTVTKGEHKRTVNVVEERKRVEDEEARMRKEQEEFQTQLDMEWENATKVAVPTPNVNFDSLRSLSELGIDTSFVEEFKDTVNPVVTVKLEETANLITDLQKAQNDRLRLPSQPNPPFVPAPSDEEMRIADRITENLTELAKSVTPGSIVSEEALRKAMGVDIDSAAFTYGIPQPQPVPLPHPMSMEVVETQDVPMEVHTVKVMDEMIIIPETVTQMQESLLECTNVVSIPSGEPIISSTTNTPPEIMPSDLDQMQ</sequence>
<dbReference type="InterPro" id="IPR051831">
    <property type="entry name" value="Bromodomain_contain_prot"/>
</dbReference>
<gene>
    <name evidence="9" type="ORF">ODALV1_LOCUS1128</name>
</gene>